<protein>
    <submittedName>
        <fullName evidence="8">Ankyrin repeat domain-containing protein 50</fullName>
    </submittedName>
</protein>
<name>A0A9P1G1I1_9DINO</name>
<dbReference type="Gene3D" id="1.25.40.20">
    <property type="entry name" value="Ankyrin repeat-containing domain"/>
    <property type="match status" value="1"/>
</dbReference>
<dbReference type="SUPFAM" id="SSF48403">
    <property type="entry name" value="Ankyrin repeat"/>
    <property type="match status" value="1"/>
</dbReference>
<dbReference type="OrthoDB" id="407197at2759"/>
<dbReference type="PROSITE" id="PS50088">
    <property type="entry name" value="ANK_REPEAT"/>
    <property type="match status" value="3"/>
</dbReference>
<dbReference type="Proteomes" id="UP001152797">
    <property type="component" value="Unassembled WGS sequence"/>
</dbReference>
<evidence type="ECO:0000256" key="3">
    <source>
        <dbReference type="PROSITE-ProRule" id="PRU00023"/>
    </source>
</evidence>
<evidence type="ECO:0000256" key="4">
    <source>
        <dbReference type="SAM" id="Coils"/>
    </source>
</evidence>
<proteinExistence type="predicted"/>
<evidence type="ECO:0000313" key="9">
    <source>
        <dbReference type="Proteomes" id="UP001152797"/>
    </source>
</evidence>
<evidence type="ECO:0000256" key="1">
    <source>
        <dbReference type="ARBA" id="ARBA00022737"/>
    </source>
</evidence>
<reference evidence="6" key="1">
    <citation type="submission" date="2022-10" db="EMBL/GenBank/DDBJ databases">
        <authorList>
            <person name="Chen Y."/>
            <person name="Dougan E. K."/>
            <person name="Chan C."/>
            <person name="Rhodes N."/>
            <person name="Thang M."/>
        </authorList>
    </citation>
    <scope>NUCLEOTIDE SEQUENCE</scope>
</reference>
<dbReference type="SUPFAM" id="SSF143447">
    <property type="entry name" value="AMMECR1-like"/>
    <property type="match status" value="1"/>
</dbReference>
<dbReference type="PANTHER" id="PTHR24201">
    <property type="entry name" value="ANK_REP_REGION DOMAIN-CONTAINING PROTEIN"/>
    <property type="match status" value="1"/>
</dbReference>
<feature type="region of interest" description="Disordered" evidence="5">
    <location>
        <begin position="1049"/>
        <end position="1089"/>
    </location>
</feature>
<keyword evidence="2 3" id="KW-0040">ANK repeat</keyword>
<dbReference type="InterPro" id="IPR002110">
    <property type="entry name" value="Ankyrin_rpt"/>
</dbReference>
<dbReference type="InterPro" id="IPR036071">
    <property type="entry name" value="AMMECR1_dom_sf"/>
</dbReference>
<organism evidence="6">
    <name type="scientific">Cladocopium goreaui</name>
    <dbReference type="NCBI Taxonomy" id="2562237"/>
    <lineage>
        <taxon>Eukaryota</taxon>
        <taxon>Sar</taxon>
        <taxon>Alveolata</taxon>
        <taxon>Dinophyceae</taxon>
        <taxon>Suessiales</taxon>
        <taxon>Symbiodiniaceae</taxon>
        <taxon>Cladocopium</taxon>
    </lineage>
</organism>
<dbReference type="Pfam" id="PF12796">
    <property type="entry name" value="Ank_2"/>
    <property type="match status" value="2"/>
</dbReference>
<gene>
    <name evidence="6" type="ORF">C1SCF055_LOCUS23908</name>
</gene>
<dbReference type="PROSITE" id="PS50297">
    <property type="entry name" value="ANK_REP_REGION"/>
    <property type="match status" value="3"/>
</dbReference>
<dbReference type="InterPro" id="IPR002737">
    <property type="entry name" value="MEMO1_fam"/>
</dbReference>
<comment type="caution">
    <text evidence="6">The sequence shown here is derived from an EMBL/GenBank/DDBJ whole genome shotgun (WGS) entry which is preliminary data.</text>
</comment>
<dbReference type="InterPro" id="IPR036770">
    <property type="entry name" value="Ankyrin_rpt-contain_sf"/>
</dbReference>
<dbReference type="Gene3D" id="3.40.830.10">
    <property type="entry name" value="LigB-like"/>
    <property type="match status" value="1"/>
</dbReference>
<accession>A0A9P1G1I1</accession>
<dbReference type="EMBL" id="CAMXCT020002347">
    <property type="protein sequence ID" value="CAL1150909.1"/>
    <property type="molecule type" value="Genomic_DNA"/>
</dbReference>
<keyword evidence="9" id="KW-1185">Reference proteome</keyword>
<evidence type="ECO:0000256" key="5">
    <source>
        <dbReference type="SAM" id="MobiDB-lite"/>
    </source>
</evidence>
<dbReference type="EMBL" id="CAMXCT010002347">
    <property type="protein sequence ID" value="CAI3997534.1"/>
    <property type="molecule type" value="Genomic_DNA"/>
</dbReference>
<feature type="repeat" description="ANK" evidence="3">
    <location>
        <begin position="247"/>
        <end position="279"/>
    </location>
</feature>
<dbReference type="Pfam" id="PF01875">
    <property type="entry name" value="Memo"/>
    <property type="match status" value="1"/>
</dbReference>
<evidence type="ECO:0000313" key="8">
    <source>
        <dbReference type="EMBL" id="CAL4784846.1"/>
    </source>
</evidence>
<dbReference type="AlphaFoldDB" id="A0A9P1G1I1"/>
<feature type="repeat" description="ANK" evidence="3">
    <location>
        <begin position="214"/>
        <end position="246"/>
    </location>
</feature>
<sequence length="1089" mass="121069">MKFGSTVKSLKHHCKSLVDASIYRQRLLLDNVELPDTQLLETLSQGSELQMILLPFQEEVQALETALDALESHAEHGNTQELEKVLRIPIHPDPPPHLMDKEWWRRFPRKRLKGVRSFRCALLAGVIANEPECVRLLLDAGANPSQREVLSMAVWNGNRENASLLLQAKADPDEISYRWNEQRTPLRIAVNEADVPMVEFLLQNGSGKDVVDDKGTTVLLYACRLGHDQVVDVLLRSGANVNHAAADGETPLLAASRKNRFETAKSLLKYGAEINARDSVNRTALWLAAEGNFIMMAEYLLQSQAEVDTLDSQKRSALWEAASHGHLEIATMLLIRGAQPYLTNTEGLTPVDIARKNKRRRLMDLFRKDEISVIKRPAAKSKPTVMPLHRRERLQPSLLRSAGMELGKFMEPALSGAHGAWLETCCEILHKAKWARGPQAGTADCTLLEHLLPGTTAPGDVKDIVAQVSLLRSFADISDSPFDWTPGVHGIWYSDGQQPQLVYLPQAVEELCRDDPDNAVQRIMSMVQRRADAEEEEFSLPEGHVLYRFETTSGECPISTLPLLQTRTIVDEHIRQLLFLKAPTEPWVVMLLIPSQEMGSAARLKLNGAVGGSDTPRFALLSTEKQLGRAMIVPTEGAYGNFEDLFDAELRRDPPKGLQQVRRIFVISPVWDCFIDGCGIPEQRCAWYGNFALDIPLLEELRSSKVFQVLTVDQDQRERSIEALLPFVRSCVAQDQKFTLVPILVGGLMTEKAQEYVSLLSPYLADPENLFIVAGDVETLTETFDWERLSDLSGGPERFMIEAPKFVNRADQAEVPTVKEDKEGGSDLQRPGTLPVDDGGGPKEGRVGEVSAEHQSSSRCLNRPKSEQVSEQAKADAAVSDISGAGWWEMAASHLSSLEDRMVTLSEKVKELTSAHNAVVIASGGERDGALEKLQEEVQRLHEDRLTLHQTEELAAQAKEQLKAQTAEVQQVFARWESRFETLCSRVEAESSLRMGETKRRKESEQLLSSLLNDLGDLRKEFNVNTEAASRACESGLIRWGRARGPELESRDLPALPAPSPEPVATLATGTGRWVPGTLQSTGSPYQSR</sequence>
<dbReference type="EMBL" id="CAMXCT030002347">
    <property type="protein sequence ID" value="CAL4784846.1"/>
    <property type="molecule type" value="Genomic_DNA"/>
</dbReference>
<evidence type="ECO:0000313" key="6">
    <source>
        <dbReference type="EMBL" id="CAI3997534.1"/>
    </source>
</evidence>
<keyword evidence="4" id="KW-0175">Coiled coil</keyword>
<dbReference type="SMART" id="SM00248">
    <property type="entry name" value="ANK"/>
    <property type="match status" value="6"/>
</dbReference>
<evidence type="ECO:0000313" key="7">
    <source>
        <dbReference type="EMBL" id="CAL1150909.1"/>
    </source>
</evidence>
<reference evidence="7" key="2">
    <citation type="submission" date="2024-04" db="EMBL/GenBank/DDBJ databases">
        <authorList>
            <person name="Chen Y."/>
            <person name="Shah S."/>
            <person name="Dougan E. K."/>
            <person name="Thang M."/>
            <person name="Chan C."/>
        </authorList>
    </citation>
    <scope>NUCLEOTIDE SEQUENCE [LARGE SCALE GENOMIC DNA]</scope>
</reference>
<evidence type="ECO:0000256" key="2">
    <source>
        <dbReference type="ARBA" id="ARBA00023043"/>
    </source>
</evidence>
<feature type="region of interest" description="Disordered" evidence="5">
    <location>
        <begin position="814"/>
        <end position="870"/>
    </location>
</feature>
<feature type="compositionally biased region" description="Polar residues" evidence="5">
    <location>
        <begin position="1078"/>
        <end position="1089"/>
    </location>
</feature>
<keyword evidence="1" id="KW-0677">Repeat</keyword>
<feature type="repeat" description="ANK" evidence="3">
    <location>
        <begin position="181"/>
        <end position="213"/>
    </location>
</feature>
<dbReference type="InterPro" id="IPR050776">
    <property type="entry name" value="Ank_Repeat/CDKN_Inhibitor"/>
</dbReference>
<feature type="coiled-coil region" evidence="4">
    <location>
        <begin position="895"/>
        <end position="975"/>
    </location>
</feature>